<comment type="caution">
    <text evidence="3">The sequence shown here is derived from an EMBL/GenBank/DDBJ whole genome shotgun (WGS) entry which is preliminary data.</text>
</comment>
<dbReference type="EMBL" id="SRXV01000003">
    <property type="protein sequence ID" value="TGY92095.1"/>
    <property type="molecule type" value="Genomic_DNA"/>
</dbReference>
<dbReference type="GO" id="GO:0016020">
    <property type="term" value="C:membrane"/>
    <property type="evidence" value="ECO:0007669"/>
    <property type="project" value="InterPro"/>
</dbReference>
<protein>
    <recommendedName>
        <fullName evidence="2">Prepilin type IV endopeptidase peptidase domain-containing protein</fullName>
    </recommendedName>
</protein>
<keyword evidence="1" id="KW-0472">Membrane</keyword>
<sequence length="209" mass="20615">MSGSAAILPVGVSILAVAGSTYLLSWSMARDGAEGLLAAFGALAAGLTLWAGLVLLEFEILAATCLAIAGLAGLGASRSDLARGTIPDMASLLIGFSGLVFGLASPLGAKWGLIDAALGVVLAAGVLWLAGRFVKMRRGQAGLGGGDLPFAAACATWTGLSATGPALLLAVVLTAAYGLSGRGRTARGIAFAPGLFGGFLVMTVAGLIR</sequence>
<feature type="transmembrane region" description="Helical" evidence="1">
    <location>
        <begin position="189"/>
        <end position="208"/>
    </location>
</feature>
<feature type="domain" description="Prepilin type IV endopeptidase peptidase" evidence="2">
    <location>
        <begin position="76"/>
        <end position="179"/>
    </location>
</feature>
<keyword evidence="1" id="KW-0812">Transmembrane</keyword>
<dbReference type="GO" id="GO:0004190">
    <property type="term" value="F:aspartic-type endopeptidase activity"/>
    <property type="evidence" value="ECO:0007669"/>
    <property type="project" value="InterPro"/>
</dbReference>
<proteinExistence type="predicted"/>
<feature type="transmembrane region" description="Helical" evidence="1">
    <location>
        <begin position="60"/>
        <end position="77"/>
    </location>
</feature>
<feature type="transmembrane region" description="Helical" evidence="1">
    <location>
        <begin position="150"/>
        <end position="177"/>
    </location>
</feature>
<evidence type="ECO:0000313" key="4">
    <source>
        <dbReference type="Proteomes" id="UP000305451"/>
    </source>
</evidence>
<dbReference type="InterPro" id="IPR000045">
    <property type="entry name" value="Prepilin_IV_endopep_pep"/>
</dbReference>
<feature type="transmembrane region" description="Helical" evidence="1">
    <location>
        <begin position="111"/>
        <end position="130"/>
    </location>
</feature>
<keyword evidence="4" id="KW-1185">Reference proteome</keyword>
<reference evidence="3 4" key="1">
    <citation type="journal article" date="2013" name="Int. J. Syst. Evol. Microbiol.">
        <title>Marinicauda pacifica gen. nov., sp. nov., a prosthecate alphaproteobacterium of the family Hyphomonadaceae isolated from deep seawater.</title>
        <authorList>
            <person name="Zhang X.Y."/>
            <person name="Li G.W."/>
            <person name="Wang C.S."/>
            <person name="Zhang Y.J."/>
            <person name="Xu X.W."/>
            <person name="Li H."/>
            <person name="Liu A."/>
            <person name="Liu C."/>
            <person name="Xie B.B."/>
            <person name="Qin Q.L."/>
            <person name="Xu Z."/>
            <person name="Chen X.L."/>
            <person name="Zhou B.C."/>
            <person name="Zhang Y.Z."/>
        </authorList>
    </citation>
    <scope>NUCLEOTIDE SEQUENCE [LARGE SCALE GENOMIC DNA]</scope>
    <source>
        <strain evidence="3 4">P-1 km-3</strain>
    </source>
</reference>
<dbReference type="Gene3D" id="1.20.120.1220">
    <property type="match status" value="1"/>
</dbReference>
<evidence type="ECO:0000256" key="1">
    <source>
        <dbReference type="SAM" id="Phobius"/>
    </source>
</evidence>
<dbReference type="Pfam" id="PF01478">
    <property type="entry name" value="Peptidase_A24"/>
    <property type="match status" value="1"/>
</dbReference>
<evidence type="ECO:0000313" key="3">
    <source>
        <dbReference type="EMBL" id="TGY92095.1"/>
    </source>
</evidence>
<name>A0A4S2H8D4_9PROT</name>
<dbReference type="AlphaFoldDB" id="A0A4S2H8D4"/>
<organism evidence="3 4">
    <name type="scientific">Marinicauda pacifica</name>
    <dbReference type="NCBI Taxonomy" id="1133559"/>
    <lineage>
        <taxon>Bacteria</taxon>
        <taxon>Pseudomonadati</taxon>
        <taxon>Pseudomonadota</taxon>
        <taxon>Alphaproteobacteria</taxon>
        <taxon>Maricaulales</taxon>
        <taxon>Maricaulaceae</taxon>
        <taxon>Marinicauda</taxon>
    </lineage>
</organism>
<dbReference type="RefSeq" id="WP_135945228.1">
    <property type="nucleotide sequence ID" value="NZ_BMEI01000003.1"/>
</dbReference>
<evidence type="ECO:0000259" key="2">
    <source>
        <dbReference type="Pfam" id="PF01478"/>
    </source>
</evidence>
<feature type="transmembrane region" description="Helical" evidence="1">
    <location>
        <begin position="6"/>
        <end position="24"/>
    </location>
</feature>
<gene>
    <name evidence="3" type="ORF">E5162_10530</name>
</gene>
<feature type="transmembrane region" description="Helical" evidence="1">
    <location>
        <begin position="89"/>
        <end position="105"/>
    </location>
</feature>
<feature type="transmembrane region" description="Helical" evidence="1">
    <location>
        <begin position="36"/>
        <end position="54"/>
    </location>
</feature>
<dbReference type="Proteomes" id="UP000305451">
    <property type="component" value="Unassembled WGS sequence"/>
</dbReference>
<accession>A0A4S2H8D4</accession>
<keyword evidence="1" id="KW-1133">Transmembrane helix</keyword>